<dbReference type="GO" id="GO:0009279">
    <property type="term" value="C:cell outer membrane"/>
    <property type="evidence" value="ECO:0007669"/>
    <property type="project" value="UniProtKB-SubCell"/>
</dbReference>
<evidence type="ECO:0000256" key="6">
    <source>
        <dbReference type="ARBA" id="ARBA00023237"/>
    </source>
</evidence>
<evidence type="ECO:0000256" key="8">
    <source>
        <dbReference type="RuleBase" id="RU363105"/>
    </source>
</evidence>
<feature type="region of interest" description="Disordered" evidence="9">
    <location>
        <begin position="339"/>
        <end position="361"/>
    </location>
</feature>
<keyword evidence="3 8" id="KW-0732">Signal</keyword>
<protein>
    <recommendedName>
        <fullName evidence="8">Variable large protein</fullName>
    </recommendedName>
</protein>
<accession>Q1KTF8</accession>
<dbReference type="PROSITE" id="PS51257">
    <property type="entry name" value="PROKAR_LIPOPROTEIN"/>
    <property type="match status" value="1"/>
</dbReference>
<keyword evidence="6 8" id="KW-0998">Cell outer membrane</keyword>
<evidence type="ECO:0000256" key="9">
    <source>
        <dbReference type="SAM" id="MobiDB-lite"/>
    </source>
</evidence>
<evidence type="ECO:0000256" key="1">
    <source>
        <dbReference type="ARBA" id="ARBA00003932"/>
    </source>
</evidence>
<evidence type="ECO:0000256" key="5">
    <source>
        <dbReference type="ARBA" id="ARBA00023139"/>
    </source>
</evidence>
<evidence type="ECO:0000313" key="10">
    <source>
        <dbReference type="EMBL" id="ABE73349.1"/>
    </source>
</evidence>
<dbReference type="SUPFAM" id="SSF74748">
    <property type="entry name" value="Variable surface antigen VlsE"/>
    <property type="match status" value="1"/>
</dbReference>
<evidence type="ECO:0000256" key="3">
    <source>
        <dbReference type="ARBA" id="ARBA00022729"/>
    </source>
</evidence>
<sequence length="361" mass="37325">MRKRISAIIMTLFMVLVSCNSGGVAEDPKTVYLTSIANLGKGFLDVFVTFGDVVTGAFGIKADTKKSDIGKYFTDIESTMTTVKKKLQDEVAKNGNYEKVKTVVDKFIKEVLDKIASGAKKAASGVTDGASIGEVVKSDGAAGATPDSDSIKNLVEGIKEIVDLVIKEGNAVADKTDPVANDKRDIGKLFAGVSNSDANGGAEDKHTAAANASIGAVSGADTRKAIAADPSAKRDGKVNEARDAASLALAKDYLICVNLMLQSSKDAVIAAIGIALRAMPKDGKFIVKDTAAKKTEAEAAKGAAASAVGKTLSTLIIAIRNTVDSGLRTINEALATVKQEDKSAEATNPAEATTSGHQANN</sequence>
<dbReference type="Pfam" id="PF00921">
    <property type="entry name" value="Lipoprotein_2"/>
    <property type="match status" value="1"/>
</dbReference>
<feature type="signal peptide" evidence="8">
    <location>
        <begin position="1"/>
        <end position="25"/>
    </location>
</feature>
<feature type="chain" id="PRO_5008452014" description="Variable large protein" evidence="8">
    <location>
        <begin position="26"/>
        <end position="361"/>
    </location>
</feature>
<reference evidence="10" key="1">
    <citation type="journal article" date="2006" name="Mol. Microbiol.">
        <title>Antigenic variation by Borrelia hermsii occurs through recombination between extragenic repetitive elements on linear plasmids.</title>
        <authorList>
            <person name="Dai Q."/>
            <person name="Restrepo B.I."/>
            <person name="Porcella S.F."/>
            <person name="Raffel S.J."/>
            <person name="Schwan T.G."/>
            <person name="Barbour A.G."/>
        </authorList>
    </citation>
    <scope>NUCLEOTIDE SEQUENCE</scope>
    <source>
        <strain evidence="10">HS1</strain>
        <plasmid evidence="10">lp7E</plasmid>
    </source>
</reference>
<comment type="function">
    <text evidence="1 8">The Vlp and Vsp proteins are antigenically distinct proteins, only one vlp or vsp gene is transcriptionally active at any one time. Switching between these genes is a mechanism of host immune response evasion.</text>
</comment>
<evidence type="ECO:0000256" key="7">
    <source>
        <dbReference type="ARBA" id="ARBA00023288"/>
    </source>
</evidence>
<organism evidence="10">
    <name type="scientific">Borrelia hermsii</name>
    <dbReference type="NCBI Taxonomy" id="140"/>
    <lineage>
        <taxon>Bacteria</taxon>
        <taxon>Pseudomonadati</taxon>
        <taxon>Spirochaetota</taxon>
        <taxon>Spirochaetia</taxon>
        <taxon>Spirochaetales</taxon>
        <taxon>Borreliaceae</taxon>
        <taxon>Borrelia</taxon>
    </lineage>
</organism>
<proteinExistence type="predicted"/>
<keyword evidence="4 8" id="KW-0472">Membrane</keyword>
<dbReference type="AlphaFoldDB" id="Q1KTF8"/>
<evidence type="ECO:0000256" key="2">
    <source>
        <dbReference type="ARBA" id="ARBA00004459"/>
    </source>
</evidence>
<keyword evidence="5 8" id="KW-0564">Palmitate</keyword>
<dbReference type="InterPro" id="IPR000680">
    <property type="entry name" value="Borrelia_lipo"/>
</dbReference>
<evidence type="ECO:0000256" key="4">
    <source>
        <dbReference type="ARBA" id="ARBA00023136"/>
    </source>
</evidence>
<comment type="subcellular location">
    <subcellularLocation>
        <location evidence="2 8">Cell outer membrane</location>
        <topology evidence="2 8">Lipid-anchor</topology>
    </subcellularLocation>
</comment>
<geneLocation type="plasmid" evidence="10">
    <name>lp7E</name>
</geneLocation>
<keyword evidence="10" id="KW-0614">Plasmid</keyword>
<feature type="compositionally biased region" description="Polar residues" evidence="9">
    <location>
        <begin position="350"/>
        <end position="361"/>
    </location>
</feature>
<dbReference type="EMBL" id="DQ423793">
    <property type="protein sequence ID" value="ABE73349.1"/>
    <property type="molecule type" value="Genomic_DNA"/>
</dbReference>
<name>Q1KTF8_BORHE</name>
<gene>
    <name evidence="10" type="primary">vlp42</name>
</gene>
<keyword evidence="7 8" id="KW-0449">Lipoprotein</keyword>